<accession>A0A4Y2JKA8</accession>
<dbReference type="Proteomes" id="UP000499080">
    <property type="component" value="Unassembled WGS sequence"/>
</dbReference>
<name>A0A4Y2JKA8_ARAVE</name>
<proteinExistence type="predicted"/>
<keyword evidence="2" id="KW-1185">Reference proteome</keyword>
<evidence type="ECO:0000313" key="2">
    <source>
        <dbReference type="Proteomes" id="UP000499080"/>
    </source>
</evidence>
<sequence length="95" mass="10675">MVEFNMNDSISEKVNEDNNEVVGQDELNKIFSYGIVPHSIKSFSDVQENSTSEKIMVITKGKCVCDSNQLMMEAMDSSESILFIENDVEDVAVFL</sequence>
<reference evidence="1 2" key="1">
    <citation type="journal article" date="2019" name="Sci. Rep.">
        <title>Orb-weaving spider Araneus ventricosus genome elucidates the spidroin gene catalogue.</title>
        <authorList>
            <person name="Kono N."/>
            <person name="Nakamura H."/>
            <person name="Ohtoshi R."/>
            <person name="Moran D.A.P."/>
            <person name="Shinohara A."/>
            <person name="Yoshida Y."/>
            <person name="Fujiwara M."/>
            <person name="Mori M."/>
            <person name="Tomita M."/>
            <person name="Arakawa K."/>
        </authorList>
    </citation>
    <scope>NUCLEOTIDE SEQUENCE [LARGE SCALE GENOMIC DNA]</scope>
</reference>
<organism evidence="1 2">
    <name type="scientific">Araneus ventricosus</name>
    <name type="common">Orbweaver spider</name>
    <name type="synonym">Epeira ventricosa</name>
    <dbReference type="NCBI Taxonomy" id="182803"/>
    <lineage>
        <taxon>Eukaryota</taxon>
        <taxon>Metazoa</taxon>
        <taxon>Ecdysozoa</taxon>
        <taxon>Arthropoda</taxon>
        <taxon>Chelicerata</taxon>
        <taxon>Arachnida</taxon>
        <taxon>Araneae</taxon>
        <taxon>Araneomorphae</taxon>
        <taxon>Entelegynae</taxon>
        <taxon>Araneoidea</taxon>
        <taxon>Araneidae</taxon>
        <taxon>Araneus</taxon>
    </lineage>
</organism>
<comment type="caution">
    <text evidence="1">The sequence shown here is derived from an EMBL/GenBank/DDBJ whole genome shotgun (WGS) entry which is preliminary data.</text>
</comment>
<dbReference type="EMBL" id="BGPR01003650">
    <property type="protein sequence ID" value="GBM90781.1"/>
    <property type="molecule type" value="Genomic_DNA"/>
</dbReference>
<dbReference type="AlphaFoldDB" id="A0A4Y2JKA8"/>
<gene>
    <name evidence="1" type="ORF">AVEN_229458_1</name>
</gene>
<protein>
    <submittedName>
        <fullName evidence="1">Uncharacterized protein</fullName>
    </submittedName>
</protein>
<evidence type="ECO:0000313" key="1">
    <source>
        <dbReference type="EMBL" id="GBM90781.1"/>
    </source>
</evidence>